<evidence type="ECO:0000313" key="7">
    <source>
        <dbReference type="EMBL" id="SFK87189.1"/>
    </source>
</evidence>
<evidence type="ECO:0000256" key="4">
    <source>
        <dbReference type="ARBA" id="ARBA00023125"/>
    </source>
</evidence>
<evidence type="ECO:0000256" key="5">
    <source>
        <dbReference type="ARBA" id="ARBA00023163"/>
    </source>
</evidence>
<sequence length="156" mass="17434">MARQKSNDPVPLDNQVCYAIYSAGMAIQRLYKPWLDKLGLTYPQYLVLNVLWQADEQTVGHIGEKLALESSTLTPLLKRLEGAGLLRRTRNPENERQVVVTLTDQGRALRSRAGCLGDALLETSGHTSGQLGDLNREVRQLRDDIYEKLGSWTAPS</sequence>
<dbReference type="Gene3D" id="1.10.10.10">
    <property type="entry name" value="Winged helix-like DNA-binding domain superfamily/Winged helix DNA-binding domain"/>
    <property type="match status" value="1"/>
</dbReference>
<dbReference type="EMBL" id="FOSL01000015">
    <property type="protein sequence ID" value="SFK87189.1"/>
    <property type="molecule type" value="Genomic_DNA"/>
</dbReference>
<dbReference type="InterPro" id="IPR036388">
    <property type="entry name" value="WH-like_DNA-bd_sf"/>
</dbReference>
<dbReference type="SMART" id="SM00347">
    <property type="entry name" value="HTH_MARR"/>
    <property type="match status" value="1"/>
</dbReference>
<keyword evidence="8" id="KW-1185">Reference proteome</keyword>
<evidence type="ECO:0000259" key="6">
    <source>
        <dbReference type="PROSITE" id="PS50995"/>
    </source>
</evidence>
<dbReference type="InterPro" id="IPR039422">
    <property type="entry name" value="MarR/SlyA-like"/>
</dbReference>
<keyword evidence="5" id="KW-0804">Transcription</keyword>
<dbReference type="InterPro" id="IPR036390">
    <property type="entry name" value="WH_DNA-bd_sf"/>
</dbReference>
<name>A0A1I4D379_9HYPH</name>
<dbReference type="InterPro" id="IPR055166">
    <property type="entry name" value="Transc_reg_Sar_Rot_HTH"/>
</dbReference>
<dbReference type="PANTHER" id="PTHR33164">
    <property type="entry name" value="TRANSCRIPTIONAL REGULATOR, MARR FAMILY"/>
    <property type="match status" value="1"/>
</dbReference>
<dbReference type="GO" id="GO:0003677">
    <property type="term" value="F:DNA binding"/>
    <property type="evidence" value="ECO:0007669"/>
    <property type="project" value="UniProtKB-KW"/>
</dbReference>
<dbReference type="PANTHER" id="PTHR33164:SF5">
    <property type="entry name" value="ORGANIC HYDROPEROXIDE RESISTANCE TRANSCRIPTIONAL REGULATOR"/>
    <property type="match status" value="1"/>
</dbReference>
<accession>A0A1I4D379</accession>
<dbReference type="GO" id="GO:0006950">
    <property type="term" value="P:response to stress"/>
    <property type="evidence" value="ECO:0007669"/>
    <property type="project" value="TreeGrafter"/>
</dbReference>
<evidence type="ECO:0000256" key="2">
    <source>
        <dbReference type="ARBA" id="ARBA00022490"/>
    </source>
</evidence>
<organism evidence="7 8">
    <name type="scientific">Neomesorhizobium albiziae</name>
    <dbReference type="NCBI Taxonomy" id="335020"/>
    <lineage>
        <taxon>Bacteria</taxon>
        <taxon>Pseudomonadati</taxon>
        <taxon>Pseudomonadota</taxon>
        <taxon>Alphaproteobacteria</taxon>
        <taxon>Hyphomicrobiales</taxon>
        <taxon>Phyllobacteriaceae</taxon>
        <taxon>Neomesorhizobium</taxon>
    </lineage>
</organism>
<keyword evidence="4 7" id="KW-0238">DNA-binding</keyword>
<protein>
    <submittedName>
        <fullName evidence="7">DNA-binding transcriptional regulator, MarR family</fullName>
    </submittedName>
</protein>
<dbReference type="PRINTS" id="PR00598">
    <property type="entry name" value="HTHMARR"/>
</dbReference>
<dbReference type="PROSITE" id="PS50995">
    <property type="entry name" value="HTH_MARR_2"/>
    <property type="match status" value="1"/>
</dbReference>
<dbReference type="GO" id="GO:0003700">
    <property type="term" value="F:DNA-binding transcription factor activity"/>
    <property type="evidence" value="ECO:0007669"/>
    <property type="project" value="InterPro"/>
</dbReference>
<evidence type="ECO:0000313" key="8">
    <source>
        <dbReference type="Proteomes" id="UP000323300"/>
    </source>
</evidence>
<gene>
    <name evidence="7" type="ORF">SAMN04488498_11589</name>
</gene>
<dbReference type="SUPFAM" id="SSF46785">
    <property type="entry name" value="Winged helix' DNA-binding domain"/>
    <property type="match status" value="1"/>
</dbReference>
<dbReference type="FunFam" id="1.10.10.10:FF:000163">
    <property type="entry name" value="MarR family transcriptional regulator"/>
    <property type="match status" value="1"/>
</dbReference>
<dbReference type="OrthoDB" id="9806864at2"/>
<dbReference type="Pfam" id="PF22381">
    <property type="entry name" value="Staph_reg_Sar_Rot"/>
    <property type="match status" value="1"/>
</dbReference>
<evidence type="ECO:0000256" key="3">
    <source>
        <dbReference type="ARBA" id="ARBA00023015"/>
    </source>
</evidence>
<dbReference type="Proteomes" id="UP000323300">
    <property type="component" value="Unassembled WGS sequence"/>
</dbReference>
<keyword evidence="2" id="KW-0963">Cytoplasm</keyword>
<evidence type="ECO:0000256" key="1">
    <source>
        <dbReference type="ARBA" id="ARBA00004496"/>
    </source>
</evidence>
<dbReference type="AlphaFoldDB" id="A0A1I4D379"/>
<comment type="subcellular location">
    <subcellularLocation>
        <location evidence="1">Cytoplasm</location>
    </subcellularLocation>
</comment>
<dbReference type="RefSeq" id="WP_149762279.1">
    <property type="nucleotide sequence ID" value="NZ_BSPE01000001.1"/>
</dbReference>
<reference evidence="7 8" key="1">
    <citation type="submission" date="2016-10" db="EMBL/GenBank/DDBJ databases">
        <authorList>
            <person name="Varghese N."/>
            <person name="Submissions S."/>
        </authorList>
    </citation>
    <scope>NUCLEOTIDE SEQUENCE [LARGE SCALE GENOMIC DNA]</scope>
    <source>
        <strain evidence="7 8">DSM 21822</strain>
    </source>
</reference>
<dbReference type="InterPro" id="IPR000835">
    <property type="entry name" value="HTH_MarR-typ"/>
</dbReference>
<keyword evidence="3" id="KW-0805">Transcription regulation</keyword>
<feature type="domain" description="HTH marR-type" evidence="6">
    <location>
        <begin position="13"/>
        <end position="143"/>
    </location>
</feature>
<dbReference type="GO" id="GO:0005737">
    <property type="term" value="C:cytoplasm"/>
    <property type="evidence" value="ECO:0007669"/>
    <property type="project" value="UniProtKB-SubCell"/>
</dbReference>
<proteinExistence type="predicted"/>